<evidence type="ECO:0000256" key="4">
    <source>
        <dbReference type="SAM" id="Phobius"/>
    </source>
</evidence>
<feature type="transmembrane region" description="Helical" evidence="4">
    <location>
        <begin position="21"/>
        <end position="48"/>
    </location>
</feature>
<keyword evidence="2" id="KW-0238">DNA-binding</keyword>
<dbReference type="SUPFAM" id="SSF46689">
    <property type="entry name" value="Homeodomain-like"/>
    <property type="match status" value="1"/>
</dbReference>
<evidence type="ECO:0000256" key="2">
    <source>
        <dbReference type="ARBA" id="ARBA00023125"/>
    </source>
</evidence>
<keyword evidence="7" id="KW-1185">Reference proteome</keyword>
<organism evidence="6 7">
    <name type="scientific">Paenibacillus donghaensis</name>
    <dbReference type="NCBI Taxonomy" id="414771"/>
    <lineage>
        <taxon>Bacteria</taxon>
        <taxon>Bacillati</taxon>
        <taxon>Bacillota</taxon>
        <taxon>Bacilli</taxon>
        <taxon>Bacillales</taxon>
        <taxon>Paenibacillaceae</taxon>
        <taxon>Paenibacillus</taxon>
    </lineage>
</organism>
<dbReference type="InterPro" id="IPR018060">
    <property type="entry name" value="HTH_AraC"/>
</dbReference>
<dbReference type="Pfam" id="PF12833">
    <property type="entry name" value="HTH_18"/>
    <property type="match status" value="1"/>
</dbReference>
<evidence type="ECO:0000259" key="5">
    <source>
        <dbReference type="PROSITE" id="PS01124"/>
    </source>
</evidence>
<keyword evidence="4" id="KW-0812">Transmembrane</keyword>
<reference evidence="6 7" key="1">
    <citation type="submission" date="2017-06" db="EMBL/GenBank/DDBJ databases">
        <title>Complete genome sequence of Paenibacillus donghaensis KCTC 13049T isolated from East Sea sediment, South Korea.</title>
        <authorList>
            <person name="Jung B.K."/>
            <person name="Hong S.-J."/>
            <person name="Shin J.-H."/>
        </authorList>
    </citation>
    <scope>NUCLEOTIDE SEQUENCE [LARGE SCALE GENOMIC DNA]</scope>
    <source>
        <strain evidence="6 7">KCTC 13049</strain>
    </source>
</reference>
<evidence type="ECO:0000256" key="1">
    <source>
        <dbReference type="ARBA" id="ARBA00023015"/>
    </source>
</evidence>
<dbReference type="InterPro" id="IPR009057">
    <property type="entry name" value="Homeodomain-like_sf"/>
</dbReference>
<dbReference type="InterPro" id="IPR020449">
    <property type="entry name" value="Tscrpt_reg_AraC-type_HTH"/>
</dbReference>
<dbReference type="OrthoDB" id="9799345at2"/>
<keyword evidence="1" id="KW-0805">Transcription regulation</keyword>
<dbReference type="EMBL" id="CP021780">
    <property type="protein sequence ID" value="ASA23460.1"/>
    <property type="molecule type" value="Genomic_DNA"/>
</dbReference>
<gene>
    <name evidence="6" type="ORF">B9T62_23225</name>
</gene>
<dbReference type="GO" id="GO:0043565">
    <property type="term" value="F:sequence-specific DNA binding"/>
    <property type="evidence" value="ECO:0007669"/>
    <property type="project" value="InterPro"/>
</dbReference>
<keyword evidence="3" id="KW-0804">Transcription</keyword>
<evidence type="ECO:0000313" key="7">
    <source>
        <dbReference type="Proteomes" id="UP000249890"/>
    </source>
</evidence>
<feature type="domain" description="HTH araC/xylS-type" evidence="5">
    <location>
        <begin position="667"/>
        <end position="767"/>
    </location>
</feature>
<dbReference type="GO" id="GO:0003700">
    <property type="term" value="F:DNA-binding transcription factor activity"/>
    <property type="evidence" value="ECO:0007669"/>
    <property type="project" value="InterPro"/>
</dbReference>
<dbReference type="PROSITE" id="PS01124">
    <property type="entry name" value="HTH_ARAC_FAMILY_2"/>
    <property type="match status" value="1"/>
</dbReference>
<evidence type="ECO:0000256" key="3">
    <source>
        <dbReference type="ARBA" id="ARBA00023163"/>
    </source>
</evidence>
<evidence type="ECO:0000313" key="6">
    <source>
        <dbReference type="EMBL" id="ASA23460.1"/>
    </source>
</evidence>
<proteinExistence type="predicted"/>
<dbReference type="PRINTS" id="PR00032">
    <property type="entry name" value="HTHARAC"/>
</dbReference>
<dbReference type="PANTHER" id="PTHR43280">
    <property type="entry name" value="ARAC-FAMILY TRANSCRIPTIONAL REGULATOR"/>
    <property type="match status" value="1"/>
</dbReference>
<feature type="transmembrane region" description="Helical" evidence="4">
    <location>
        <begin position="305"/>
        <end position="326"/>
    </location>
</feature>
<dbReference type="RefSeq" id="WP_087917449.1">
    <property type="nucleotide sequence ID" value="NZ_CP021780.1"/>
</dbReference>
<keyword evidence="4" id="KW-1133">Transmembrane helix</keyword>
<dbReference type="Proteomes" id="UP000249890">
    <property type="component" value="Chromosome"/>
</dbReference>
<dbReference type="PANTHER" id="PTHR43280:SF2">
    <property type="entry name" value="HTH-TYPE TRANSCRIPTIONAL REGULATOR EXSA"/>
    <property type="match status" value="1"/>
</dbReference>
<protein>
    <recommendedName>
        <fullName evidence="5">HTH araC/xylS-type domain-containing protein</fullName>
    </recommendedName>
</protein>
<keyword evidence="4" id="KW-0472">Membrane</keyword>
<dbReference type="SMART" id="SM00342">
    <property type="entry name" value="HTH_ARAC"/>
    <property type="match status" value="1"/>
</dbReference>
<name>A0A2Z2KJJ3_9BACL</name>
<dbReference type="Gene3D" id="1.10.10.60">
    <property type="entry name" value="Homeodomain-like"/>
    <property type="match status" value="2"/>
</dbReference>
<sequence>MGKGVALIHKFKKRDIIKKRSLYYQFFLSLLLVSLCSVMILTIFYFYWFQAKAISSREKINKSTLLNTESVFESYVEFAQNYAMELYNNPDIEATILSGNIDWSERLQTSVEQINRNLRINKYINAVYIFNHDGLVFNVENKPVTDEAKASMFQYIQRTGVKNSPVFWELKARSNGEDLNTMTVFFRDYIKGDIFDGVAVNVHLNELQHRIFSRQTVGWQSLFILDSKGNVIMQGGSSQVVQARAVHAALEGKLSPDITYDSFTSIIDGEDYIFSYAAIRNGKYYIVLKEASNLSMSEFIKTRNIMLSLCAALVLVITAVSMQLSYRLYRPIGHMFLSIRKLADHLVDKNVNRNELESIDDTIANVELRISALGQEIDSNTVIKFLISPTEGSEKLPGDLLERSGIIRAAGVPYCVILLRIHQYKAWIDGVDADTVIYRMNSICTVLSDGLEGTVYCSSLQTTEGHIALIVSELCGGVPLYDIDLVAIIADKQNNINEAFRLNFVGGISSISDNESELKIKYNEALDLLKFRIVYDINTIIQADILRYTIQSNIPDDVIDAVVDAVKKGDLVQYQASLNQMFQISHEYTISVIVKAFSRLIAAIEQIMNDVIVGKTPTQHINLLDIYNRVCNLDCYDDLRSWIDELFSSTSEVILNATTKKTLNIITDAIDYVNSHYHDPQLSVQNMAVKLTISIPYFSKLFNDYTGSSFPDYVNNIRLERAMELLIKERSLEIGEVAGRVGYNSSTYFTTLFKKKFGVTPSKYRLMNMLEK</sequence>
<accession>A0A2Z2KJJ3</accession>
<dbReference type="AlphaFoldDB" id="A0A2Z2KJJ3"/>
<dbReference type="KEGG" id="pdh:B9T62_23225"/>